<protein>
    <submittedName>
        <fullName evidence="1">Uncharacterized protein</fullName>
    </submittedName>
</protein>
<sequence length="40" mass="4472">MHLSGLPNIGELSNVVSVFSKEIGALQHATKKQHETIDRW</sequence>
<reference evidence="1" key="1">
    <citation type="submission" date="2013-07" db="EMBL/GenBank/DDBJ databases">
        <title>Sub-species coevolution in mutualistic symbiosis.</title>
        <authorList>
            <person name="Murfin K."/>
            <person name="Klassen J."/>
            <person name="Lee M."/>
            <person name="Forst S."/>
            <person name="Stock P."/>
            <person name="Goodrich-Blair H."/>
        </authorList>
    </citation>
    <scope>NUCLEOTIDE SEQUENCE [LARGE SCALE GENOMIC DNA]</scope>
    <source>
        <strain evidence="1">Kraussei Quebec</strain>
    </source>
</reference>
<gene>
    <name evidence="1" type="ORF">XBKQ1_490003</name>
</gene>
<dbReference type="HOGENOM" id="CLU_3298793_0_0_6"/>
<dbReference type="Proteomes" id="UP000028500">
    <property type="component" value="Unassembled WGS sequence"/>
</dbReference>
<proteinExistence type="predicted"/>
<accession>A0A077PLE4</accession>
<evidence type="ECO:0000313" key="1">
    <source>
        <dbReference type="EMBL" id="CDH21506.1"/>
    </source>
</evidence>
<name>A0A077PLE4_XENBV</name>
<evidence type="ECO:0000313" key="2">
    <source>
        <dbReference type="Proteomes" id="UP000028500"/>
    </source>
</evidence>
<organism evidence="1 2">
    <name type="scientific">Xenorhabdus bovienii str. kraussei Quebec</name>
    <dbReference type="NCBI Taxonomy" id="1398203"/>
    <lineage>
        <taxon>Bacteria</taxon>
        <taxon>Pseudomonadati</taxon>
        <taxon>Pseudomonadota</taxon>
        <taxon>Gammaproteobacteria</taxon>
        <taxon>Enterobacterales</taxon>
        <taxon>Morganellaceae</taxon>
        <taxon>Xenorhabdus</taxon>
    </lineage>
</organism>
<keyword evidence="2" id="KW-1185">Reference proteome</keyword>
<dbReference type="EMBL" id="CBSY010000238">
    <property type="protein sequence ID" value="CDH21506.1"/>
    <property type="molecule type" value="Genomic_DNA"/>
</dbReference>
<comment type="caution">
    <text evidence="1">The sequence shown here is derived from an EMBL/GenBank/DDBJ whole genome shotgun (WGS) entry which is preliminary data.</text>
</comment>
<dbReference type="AlphaFoldDB" id="A0A077PLE4"/>